<dbReference type="OrthoDB" id="6330693at2"/>
<dbReference type="Pfam" id="PF11993">
    <property type="entry name" value="VC2046"/>
    <property type="match status" value="1"/>
</dbReference>
<reference evidence="1 2" key="1">
    <citation type="submission" date="2018-05" db="EMBL/GenBank/DDBJ databases">
        <title>Salinimonas sp. HMF8227 Genome sequencing and assembly.</title>
        <authorList>
            <person name="Kang H."/>
            <person name="Kang J."/>
            <person name="Cha I."/>
            <person name="Kim H."/>
            <person name="Joh K."/>
        </authorList>
    </citation>
    <scope>NUCLEOTIDE SEQUENCE [LARGE SCALE GENOMIC DNA]</scope>
    <source>
        <strain evidence="1 2">HMF8227</strain>
    </source>
</reference>
<evidence type="ECO:0000313" key="2">
    <source>
        <dbReference type="Proteomes" id="UP000245728"/>
    </source>
</evidence>
<evidence type="ECO:0000313" key="1">
    <source>
        <dbReference type="EMBL" id="AWL12056.1"/>
    </source>
</evidence>
<dbReference type="Proteomes" id="UP000245728">
    <property type="component" value="Chromosome"/>
</dbReference>
<dbReference type="InterPro" id="IPR021879">
    <property type="entry name" value="VC2046_fam"/>
</dbReference>
<protein>
    <recommendedName>
        <fullName evidence="3">Ribosomal S4P (Gammaproteobacterial)</fullName>
    </recommendedName>
</protein>
<dbReference type="AlphaFoldDB" id="A0A2S2E323"/>
<keyword evidence="2" id="KW-1185">Reference proteome</keyword>
<dbReference type="EMBL" id="CP029347">
    <property type="protein sequence ID" value="AWL12056.1"/>
    <property type="molecule type" value="Genomic_DNA"/>
</dbReference>
<dbReference type="RefSeq" id="WP_109339660.1">
    <property type="nucleotide sequence ID" value="NZ_CP029347.1"/>
</dbReference>
<organism evidence="1 2">
    <name type="scientific">Saliniradius amylolyticus</name>
    <dbReference type="NCBI Taxonomy" id="2183582"/>
    <lineage>
        <taxon>Bacteria</taxon>
        <taxon>Pseudomonadati</taxon>
        <taxon>Pseudomonadota</taxon>
        <taxon>Gammaproteobacteria</taxon>
        <taxon>Alteromonadales</taxon>
        <taxon>Alteromonadaceae</taxon>
        <taxon>Saliniradius</taxon>
    </lineage>
</organism>
<dbReference type="KEGG" id="salh:HMF8227_01582"/>
<proteinExistence type="predicted"/>
<gene>
    <name evidence="1" type="ORF">HMF8227_01582</name>
</gene>
<sequence length="162" mass="17891">MIPIIDSDIEFSGQLGQTLQQGHGSEFNLMLSMLMEDWLHRPRIEPSSDTPASDSVLAELSVAPQAALKAEPIHWSMEEKTGELVRQSQLSSARLWSAMHPCPMSLHNDPKHIDDEVMGNMSYPAQQRLKGQVDSSEVSQDATGLYEILQDLKPHSGLSQAA</sequence>
<name>A0A2S2E323_9ALTE</name>
<evidence type="ECO:0008006" key="3">
    <source>
        <dbReference type="Google" id="ProtNLM"/>
    </source>
</evidence>
<accession>A0A2S2E323</accession>